<dbReference type="PROSITE" id="PS51406">
    <property type="entry name" value="FIBRINOGEN_C_2"/>
    <property type="match status" value="1"/>
</dbReference>
<dbReference type="FunFam" id="3.90.215.10:FF:000001">
    <property type="entry name" value="Tenascin isoform 1"/>
    <property type="match status" value="1"/>
</dbReference>
<dbReference type="PANTHER" id="PTHR47221">
    <property type="entry name" value="FIBRINOGEN ALPHA CHAIN"/>
    <property type="match status" value="1"/>
</dbReference>
<dbReference type="AlphaFoldDB" id="A0A6P7XUW3"/>
<protein>
    <submittedName>
        <fullName evidence="8">Fibrinogen-like protein 1</fullName>
    </submittedName>
</protein>
<evidence type="ECO:0000313" key="7">
    <source>
        <dbReference type="Proteomes" id="UP000515156"/>
    </source>
</evidence>
<dbReference type="InterPro" id="IPR037579">
    <property type="entry name" value="FIB_ANG-like"/>
</dbReference>
<dbReference type="SMART" id="SM00186">
    <property type="entry name" value="FBG"/>
    <property type="match status" value="1"/>
</dbReference>
<dbReference type="Gene3D" id="4.10.530.10">
    <property type="entry name" value="Gamma-fibrinogen Carboxyl Terminal Fragment, domain 2"/>
    <property type="match status" value="1"/>
</dbReference>
<dbReference type="PANTHER" id="PTHR47221:SF5">
    <property type="entry name" value="FIBRINOGEN C-TERMINAL DOMAIN-CONTAINING PROTEIN"/>
    <property type="match status" value="1"/>
</dbReference>
<keyword evidence="7" id="KW-1185">Reference proteome</keyword>
<evidence type="ECO:0000313" key="8">
    <source>
        <dbReference type="RefSeq" id="XP_030056288.1"/>
    </source>
</evidence>
<keyword evidence="2" id="KW-0964">Secreted</keyword>
<feature type="signal peptide" evidence="5">
    <location>
        <begin position="1"/>
        <end position="42"/>
    </location>
</feature>
<dbReference type="InterPro" id="IPR002181">
    <property type="entry name" value="Fibrinogen_a/b/g_C_dom"/>
</dbReference>
<dbReference type="GO" id="GO:0005577">
    <property type="term" value="C:fibrinogen complex"/>
    <property type="evidence" value="ECO:0007669"/>
    <property type="project" value="TreeGrafter"/>
</dbReference>
<name>A0A6P7XUW3_9AMPH</name>
<keyword evidence="3" id="KW-1015">Disulfide bond</keyword>
<dbReference type="OrthoDB" id="7725475at2759"/>
<dbReference type="InterPro" id="IPR014716">
    <property type="entry name" value="Fibrinogen_a/b/g_C_1"/>
</dbReference>
<evidence type="ECO:0000256" key="1">
    <source>
        <dbReference type="ARBA" id="ARBA00004613"/>
    </source>
</evidence>
<dbReference type="Proteomes" id="UP000515156">
    <property type="component" value="Chromosome 4"/>
</dbReference>
<evidence type="ECO:0000256" key="2">
    <source>
        <dbReference type="ARBA" id="ARBA00022525"/>
    </source>
</evidence>
<dbReference type="CDD" id="cd00087">
    <property type="entry name" value="FReD"/>
    <property type="match status" value="1"/>
</dbReference>
<feature type="chain" id="PRO_5027871918" evidence="5">
    <location>
        <begin position="43"/>
        <end position="358"/>
    </location>
</feature>
<dbReference type="InterPro" id="IPR020837">
    <property type="entry name" value="Fibrinogen_CS"/>
</dbReference>
<dbReference type="SUPFAM" id="SSF56496">
    <property type="entry name" value="Fibrinogen C-terminal domain-like"/>
    <property type="match status" value="1"/>
</dbReference>
<evidence type="ECO:0000259" key="6">
    <source>
        <dbReference type="PROSITE" id="PS51406"/>
    </source>
</evidence>
<organism evidence="7 8">
    <name type="scientific">Microcaecilia unicolor</name>
    <dbReference type="NCBI Taxonomy" id="1415580"/>
    <lineage>
        <taxon>Eukaryota</taxon>
        <taxon>Metazoa</taxon>
        <taxon>Chordata</taxon>
        <taxon>Craniata</taxon>
        <taxon>Vertebrata</taxon>
        <taxon>Euteleostomi</taxon>
        <taxon>Amphibia</taxon>
        <taxon>Gymnophiona</taxon>
        <taxon>Siphonopidae</taxon>
        <taxon>Microcaecilia</taxon>
    </lineage>
</organism>
<dbReference type="InParanoid" id="A0A6P7XUW3"/>
<dbReference type="RefSeq" id="XP_030056288.1">
    <property type="nucleotide sequence ID" value="XM_030200428.1"/>
</dbReference>
<keyword evidence="5" id="KW-0732">Signal</keyword>
<dbReference type="InterPro" id="IPR036056">
    <property type="entry name" value="Fibrinogen-like_C"/>
</dbReference>
<dbReference type="Pfam" id="PF00147">
    <property type="entry name" value="Fibrinogen_C"/>
    <property type="match status" value="1"/>
</dbReference>
<evidence type="ECO:0000256" key="4">
    <source>
        <dbReference type="ARBA" id="ARBA00023180"/>
    </source>
</evidence>
<sequence length="358" mass="41426">MVCHSAVIPIVIFPSREPEMAALKPWFPPLLLLFLLMNFCSPATRPSDEEICRIDNTKLQQRLEALQVLLLLGDLQLKDLLNNNYHRVKSRVFSFNFSKSRLEEPRLPPTSGNLIVYDQDCSAVFDSGQTRSGYFRIRPRPEQEAFLVYCDMSDGGGWTVIQRRSNGKVNFNRKWADYKLGFGLYKEKNDEYWLGNDPILHLLSNDEMVLKVDLMDWQGEKRYAIYETFHIKDEQDNYRLWVSTYSGNAGDALSGGSNTETQWSASLKGMQFSTWDKDNDRFLTGSCAKENMSGWWFNRCHVANLNGVYYKNGNYTGPYDNGVVWSTWRGLWYSLKYTVMKIRRPSFVNMGSGDDMNN</sequence>
<feature type="domain" description="Fibrinogen C-terminal" evidence="6">
    <location>
        <begin position="112"/>
        <end position="346"/>
    </location>
</feature>
<evidence type="ECO:0000256" key="5">
    <source>
        <dbReference type="SAM" id="SignalP"/>
    </source>
</evidence>
<dbReference type="GO" id="GO:0042730">
    <property type="term" value="P:fibrinolysis"/>
    <property type="evidence" value="ECO:0007669"/>
    <property type="project" value="TreeGrafter"/>
</dbReference>
<keyword evidence="4" id="KW-0325">Glycoprotein</keyword>
<gene>
    <name evidence="8" type="primary">LOC115468606</name>
</gene>
<dbReference type="NCBIfam" id="NF040941">
    <property type="entry name" value="GGGWT_bact"/>
    <property type="match status" value="1"/>
</dbReference>
<accession>A0A6P7XUW3</accession>
<dbReference type="PROSITE" id="PS00514">
    <property type="entry name" value="FIBRINOGEN_C_1"/>
    <property type="match status" value="1"/>
</dbReference>
<dbReference type="Gene3D" id="3.90.215.10">
    <property type="entry name" value="Gamma Fibrinogen, chain A, domain 1"/>
    <property type="match status" value="1"/>
</dbReference>
<dbReference type="GO" id="GO:0005201">
    <property type="term" value="F:extracellular matrix structural constituent"/>
    <property type="evidence" value="ECO:0007669"/>
    <property type="project" value="TreeGrafter"/>
</dbReference>
<reference evidence="8" key="1">
    <citation type="submission" date="2025-08" db="UniProtKB">
        <authorList>
            <consortium name="RefSeq"/>
        </authorList>
    </citation>
    <scope>IDENTIFICATION</scope>
</reference>
<proteinExistence type="predicted"/>
<dbReference type="GeneID" id="115468606"/>
<dbReference type="GO" id="GO:0070527">
    <property type="term" value="P:platelet aggregation"/>
    <property type="evidence" value="ECO:0007669"/>
    <property type="project" value="TreeGrafter"/>
</dbReference>
<dbReference type="GO" id="GO:0030674">
    <property type="term" value="F:protein-macromolecule adaptor activity"/>
    <property type="evidence" value="ECO:0007669"/>
    <property type="project" value="TreeGrafter"/>
</dbReference>
<comment type="subcellular location">
    <subcellularLocation>
        <location evidence="1">Secreted</location>
    </subcellularLocation>
</comment>
<dbReference type="GO" id="GO:0034116">
    <property type="term" value="P:positive regulation of heterotypic cell-cell adhesion"/>
    <property type="evidence" value="ECO:0007669"/>
    <property type="project" value="TreeGrafter"/>
</dbReference>
<evidence type="ECO:0000256" key="3">
    <source>
        <dbReference type="ARBA" id="ARBA00023157"/>
    </source>
</evidence>
<dbReference type="KEGG" id="muo:115468606"/>
<dbReference type="GO" id="GO:0072377">
    <property type="term" value="P:blood coagulation, common pathway"/>
    <property type="evidence" value="ECO:0007669"/>
    <property type="project" value="TreeGrafter"/>
</dbReference>